<evidence type="ECO:0000313" key="2">
    <source>
        <dbReference type="Proteomes" id="UP000013989"/>
    </source>
</evidence>
<dbReference type="EMBL" id="AHEJ01000081">
    <property type="protein sequence ID" value="EOP61470.1"/>
    <property type="molecule type" value="Genomic_DNA"/>
</dbReference>
<name>A0A9W5VEI0_BACCE</name>
<proteinExistence type="predicted"/>
<gene>
    <name evidence="1" type="ORF">IGU_05830</name>
</gene>
<dbReference type="AlphaFoldDB" id="A0A9W5VEI0"/>
<dbReference type="Proteomes" id="UP000013989">
    <property type="component" value="Unassembled WGS sequence"/>
</dbReference>
<accession>A0A9W5VEI0</accession>
<protein>
    <submittedName>
        <fullName evidence="1">Uncharacterized protein</fullName>
    </submittedName>
</protein>
<comment type="caution">
    <text evidence="1">The sequence shown here is derived from an EMBL/GenBank/DDBJ whole genome shotgun (WGS) entry which is preliminary data.</text>
</comment>
<sequence>MKKVRKCKKCQGKGFMFGKNYIIKENSFGYETQEFGIKVTCTNCYGKGIK</sequence>
<organism evidence="1 2">
    <name type="scientific">Bacillus cereus ISP2954</name>
    <dbReference type="NCBI Taxonomy" id="1053215"/>
    <lineage>
        <taxon>Bacteria</taxon>
        <taxon>Bacillati</taxon>
        <taxon>Bacillota</taxon>
        <taxon>Bacilli</taxon>
        <taxon>Bacillales</taxon>
        <taxon>Bacillaceae</taxon>
        <taxon>Bacillus</taxon>
        <taxon>Bacillus cereus group</taxon>
    </lineage>
</organism>
<reference evidence="1 2" key="1">
    <citation type="submission" date="2012-12" db="EMBL/GenBank/DDBJ databases">
        <title>The Genome Sequence of Bacillus cereus ISP2954.</title>
        <authorList>
            <consortium name="The Broad Institute Genome Sequencing Platform"/>
            <consortium name="The Broad Institute Genome Sequencing Center for Infectious Disease"/>
            <person name="Feldgarden M."/>
            <person name="Van der Auwera G.A."/>
            <person name="Mahillon J."/>
            <person name="Duprez V."/>
            <person name="Timmery S."/>
            <person name="Mattelet C."/>
            <person name="Dierick K."/>
            <person name="Sun M."/>
            <person name="Yu Z."/>
            <person name="Zhu L."/>
            <person name="Hu X."/>
            <person name="Shank E.B."/>
            <person name="Swiecicka I."/>
            <person name="Hansen B.M."/>
            <person name="Andrup L."/>
            <person name="Walker B."/>
            <person name="Young S.K."/>
            <person name="Zeng Q."/>
            <person name="Gargeya S."/>
            <person name="Fitzgerald M."/>
            <person name="Haas B."/>
            <person name="Abouelleil A."/>
            <person name="Alvarado L."/>
            <person name="Arachchi H.M."/>
            <person name="Berlin A.M."/>
            <person name="Chapman S.B."/>
            <person name="Dewar J."/>
            <person name="Goldberg J."/>
            <person name="Griggs A."/>
            <person name="Gujja S."/>
            <person name="Hansen M."/>
            <person name="Howarth C."/>
            <person name="Imamovic A."/>
            <person name="Larimer J."/>
            <person name="McCowan C."/>
            <person name="Murphy C."/>
            <person name="Neiman D."/>
            <person name="Pearson M."/>
            <person name="Priest M."/>
            <person name="Roberts A."/>
            <person name="Saif S."/>
            <person name="Shea T."/>
            <person name="Sisk P."/>
            <person name="Sykes S."/>
            <person name="Wortman J."/>
            <person name="Nusbaum C."/>
            <person name="Birren B."/>
        </authorList>
    </citation>
    <scope>NUCLEOTIDE SEQUENCE [LARGE SCALE GENOMIC DNA]</scope>
    <source>
        <strain evidence="1 2">ISP2954</strain>
    </source>
</reference>
<evidence type="ECO:0000313" key="1">
    <source>
        <dbReference type="EMBL" id="EOP61470.1"/>
    </source>
</evidence>